<protein>
    <recommendedName>
        <fullName evidence="4">DUF3592 domain-containing protein</fullName>
    </recommendedName>
</protein>
<sequence>MNMNRAHGFFLFLLSIPTAIISALTFEQQGGFIIGGWFVIALALSGMGAIKQFIKERNNQYGITTGVVVGFEVTVKYNRNIEERFRKKKFLNPQVEYTWNGQVYTQSLLVTYDATLHRIVGKKLGEKVVLRVPLNEPQNARENTFISKYIYLIISVCAGFLSLLILFLLAF</sequence>
<dbReference type="KEGG" id="vco:VC0395_A0335"/>
<dbReference type="EMBL" id="CP000627">
    <property type="protein sequence ID" value="ABQ19899.1"/>
    <property type="molecule type" value="Genomic_DNA"/>
</dbReference>
<evidence type="ECO:0000256" key="1">
    <source>
        <dbReference type="SAM" id="Phobius"/>
    </source>
</evidence>
<keyword evidence="1" id="KW-1133">Transmembrane helix</keyword>
<dbReference type="AlphaFoldDB" id="A0A0H3AHK0"/>
<dbReference type="PATRIC" id="fig|345073.21.peg.798"/>
<dbReference type="eggNOG" id="ENOG503462E">
    <property type="taxonomic scope" value="Bacteria"/>
</dbReference>
<evidence type="ECO:0000313" key="2">
    <source>
        <dbReference type="EMBL" id="ABQ19899.1"/>
    </source>
</evidence>
<evidence type="ECO:0000313" key="3">
    <source>
        <dbReference type="Proteomes" id="UP000000249"/>
    </source>
</evidence>
<reference evidence="2 3" key="1">
    <citation type="submission" date="2007-03" db="EMBL/GenBank/DDBJ databases">
        <authorList>
            <person name="Heidelberg J."/>
        </authorList>
    </citation>
    <scope>NUCLEOTIDE SEQUENCE [LARGE SCALE GENOMIC DNA]</scope>
    <source>
        <strain evidence="3">ATCC 39541 / Classical Ogawa 395 / O395</strain>
    </source>
</reference>
<accession>A0A0H3AHK0</accession>
<proteinExistence type="predicted"/>
<organism evidence="2 3">
    <name type="scientific">Vibrio cholerae serotype O1 (strain ATCC 39541 / Classical Ogawa 395 / O395)</name>
    <dbReference type="NCBI Taxonomy" id="345073"/>
    <lineage>
        <taxon>Bacteria</taxon>
        <taxon>Pseudomonadati</taxon>
        <taxon>Pseudomonadota</taxon>
        <taxon>Gammaproteobacteria</taxon>
        <taxon>Vibrionales</taxon>
        <taxon>Vibrionaceae</taxon>
        <taxon>Vibrio</taxon>
    </lineage>
</organism>
<dbReference type="Proteomes" id="UP000000249">
    <property type="component" value="Chromosome 1"/>
</dbReference>
<name>A0A0H3AHK0_VIBC3</name>
<evidence type="ECO:0008006" key="4">
    <source>
        <dbReference type="Google" id="ProtNLM"/>
    </source>
</evidence>
<gene>
    <name evidence="2" type="ordered locus">VC0395_A0335</name>
</gene>
<keyword evidence="1" id="KW-0472">Membrane</keyword>
<dbReference type="KEGG" id="vcr:VC395_0827"/>
<keyword evidence="1" id="KW-0812">Transmembrane</keyword>
<feature type="transmembrane region" description="Helical" evidence="1">
    <location>
        <begin position="149"/>
        <end position="170"/>
    </location>
</feature>
<feature type="transmembrane region" description="Helical" evidence="1">
    <location>
        <begin position="32"/>
        <end position="50"/>
    </location>
</feature>